<feature type="transmembrane region" description="Helical" evidence="1">
    <location>
        <begin position="111"/>
        <end position="130"/>
    </location>
</feature>
<evidence type="ECO:0000256" key="1">
    <source>
        <dbReference type="SAM" id="Phobius"/>
    </source>
</evidence>
<protein>
    <submittedName>
        <fullName evidence="2">Uncharacterized protein</fullName>
    </submittedName>
</protein>
<name>A0A9D5HEJ3_9LILI</name>
<reference evidence="2" key="2">
    <citation type="journal article" date="2022" name="Hortic Res">
        <title>The genome of Dioscorea zingiberensis sheds light on the biosynthesis, origin and evolution of the medicinally important diosgenin saponins.</title>
        <authorList>
            <person name="Li Y."/>
            <person name="Tan C."/>
            <person name="Li Z."/>
            <person name="Guo J."/>
            <person name="Li S."/>
            <person name="Chen X."/>
            <person name="Wang C."/>
            <person name="Dai X."/>
            <person name="Yang H."/>
            <person name="Song W."/>
            <person name="Hou L."/>
            <person name="Xu J."/>
            <person name="Tong Z."/>
            <person name="Xu A."/>
            <person name="Yuan X."/>
            <person name="Wang W."/>
            <person name="Yang Q."/>
            <person name="Chen L."/>
            <person name="Sun Z."/>
            <person name="Wang K."/>
            <person name="Pan B."/>
            <person name="Chen J."/>
            <person name="Bao Y."/>
            <person name="Liu F."/>
            <person name="Qi X."/>
            <person name="Gang D.R."/>
            <person name="Wen J."/>
            <person name="Li J."/>
        </authorList>
    </citation>
    <scope>NUCLEOTIDE SEQUENCE</scope>
    <source>
        <strain evidence="2">Dzin_1.0</strain>
    </source>
</reference>
<comment type="caution">
    <text evidence="2">The sequence shown here is derived from an EMBL/GenBank/DDBJ whole genome shotgun (WGS) entry which is preliminary data.</text>
</comment>
<keyword evidence="1" id="KW-1133">Transmembrane helix</keyword>
<accession>A0A9D5HEJ3</accession>
<gene>
    <name evidence="2" type="ORF">J5N97_021281</name>
</gene>
<dbReference type="AlphaFoldDB" id="A0A9D5HEJ3"/>
<keyword evidence="3" id="KW-1185">Reference proteome</keyword>
<dbReference type="EMBL" id="JAGGNH010000005">
    <property type="protein sequence ID" value="KAJ0973322.1"/>
    <property type="molecule type" value="Genomic_DNA"/>
</dbReference>
<evidence type="ECO:0000313" key="2">
    <source>
        <dbReference type="EMBL" id="KAJ0973322.1"/>
    </source>
</evidence>
<sequence length="142" mass="15646">METNSRAKDNHFAAAIMSLLHGLEKWNTYPSSNYETKLLACFEDDDCAGDAAPALSSAGKRRRNCSVVLGRRSVVIAVISRKDVHSPTDRVGRDCVDVGVLQCTLGGHCSMFGFSYVFISGYAVFASFLGCPRWRRQRDSCN</sequence>
<evidence type="ECO:0000313" key="3">
    <source>
        <dbReference type="Proteomes" id="UP001085076"/>
    </source>
</evidence>
<organism evidence="2 3">
    <name type="scientific">Dioscorea zingiberensis</name>
    <dbReference type="NCBI Taxonomy" id="325984"/>
    <lineage>
        <taxon>Eukaryota</taxon>
        <taxon>Viridiplantae</taxon>
        <taxon>Streptophyta</taxon>
        <taxon>Embryophyta</taxon>
        <taxon>Tracheophyta</taxon>
        <taxon>Spermatophyta</taxon>
        <taxon>Magnoliopsida</taxon>
        <taxon>Liliopsida</taxon>
        <taxon>Dioscoreales</taxon>
        <taxon>Dioscoreaceae</taxon>
        <taxon>Dioscorea</taxon>
    </lineage>
</organism>
<dbReference type="Proteomes" id="UP001085076">
    <property type="component" value="Miscellaneous, Linkage group lg05"/>
</dbReference>
<reference evidence="2" key="1">
    <citation type="submission" date="2021-03" db="EMBL/GenBank/DDBJ databases">
        <authorList>
            <person name="Li Z."/>
            <person name="Yang C."/>
        </authorList>
    </citation>
    <scope>NUCLEOTIDE SEQUENCE</scope>
    <source>
        <strain evidence="2">Dzin_1.0</strain>
        <tissue evidence="2">Leaf</tissue>
    </source>
</reference>
<keyword evidence="1" id="KW-0812">Transmembrane</keyword>
<keyword evidence="1" id="KW-0472">Membrane</keyword>
<proteinExistence type="predicted"/>